<evidence type="ECO:0000313" key="5">
    <source>
        <dbReference type="Proteomes" id="UP000050465"/>
    </source>
</evidence>
<feature type="region of interest" description="Disordered" evidence="3">
    <location>
        <begin position="67"/>
        <end position="131"/>
    </location>
</feature>
<organism evidence="4 5">
    <name type="scientific">Phormidesmis priestleyi Ana</name>
    <dbReference type="NCBI Taxonomy" id="1666911"/>
    <lineage>
        <taxon>Bacteria</taxon>
        <taxon>Bacillati</taxon>
        <taxon>Cyanobacteriota</taxon>
        <taxon>Cyanophyceae</taxon>
        <taxon>Leptolyngbyales</taxon>
        <taxon>Leptolyngbyaceae</taxon>
        <taxon>Phormidesmis</taxon>
    </lineage>
</organism>
<evidence type="ECO:0000256" key="3">
    <source>
        <dbReference type="SAM" id="MobiDB-lite"/>
    </source>
</evidence>
<feature type="compositionally biased region" description="Basic and acidic residues" evidence="3">
    <location>
        <begin position="68"/>
        <end position="96"/>
    </location>
</feature>
<comment type="similarity">
    <text evidence="2">Belongs to the LarC family.</text>
</comment>
<dbReference type="PANTHER" id="PTHR36566:SF1">
    <property type="entry name" value="PYRIDINIUM-3,5-BISTHIOCARBOXYLIC ACID MONONUCLEOTIDE NICKEL INSERTION PROTEIN"/>
    <property type="match status" value="1"/>
</dbReference>
<comment type="caution">
    <text evidence="4">The sequence shown here is derived from an EMBL/GenBank/DDBJ whole genome shotgun (WGS) entry which is preliminary data.</text>
</comment>
<gene>
    <name evidence="4" type="ORF">HLUCCA11_07955</name>
</gene>
<dbReference type="HAMAP" id="MF_01074">
    <property type="entry name" value="LarC"/>
    <property type="match status" value="1"/>
</dbReference>
<feature type="region of interest" description="Disordered" evidence="3">
    <location>
        <begin position="321"/>
        <end position="340"/>
    </location>
</feature>
<sequence length="486" mass="52496">MKTLTYLDCPTGISGDMCLGALVHAGVPLHYLELQLAKLGIQSEFALRAETVMRNQQAATKVYVDLKPLPDHDSHSHDSHSHDSHSHDSHSHDSHGHTSHSHTSHSHDSHSHTSHSHDSHSHDSHSHDSPRGRGLLEIEALIQQAGLPKRAAEWSLAVFRQLAQAEAAVHNIPPEKVHFHEVGATDAIVDIVGTCLGLDWLKVDVLICSPLPTGGGTVRCEHGLLPVPAPAVLQMMASVQMSVYSNGINRELVTPTGCAIATALAQSFGPPPRFKLQTVGLGAGGCDLPLPNILRLWIGTIETDVLPHEVNPFAAKEISSIASSETATPETTAPDTETPDTETIIELQTQLDDISPQAIAYVFDGLFATGAVDVFTQPVMMKKSRLGTLLTVLCPLSAVADCETLLFRETTTLGIRRQQQQRSVLAREIVKVSTAYGEIAVKVARSQPGGKVLNRQPEYEDCAKMARSHNVPWQQVHQAAIAAANR</sequence>
<dbReference type="PATRIC" id="fig|1666911.3.peg.3903"/>
<dbReference type="Gene3D" id="3.30.70.1380">
    <property type="entry name" value="Transcriptional regulatory protein pf0864 domain like"/>
    <property type="match status" value="1"/>
</dbReference>
<evidence type="ECO:0000313" key="4">
    <source>
        <dbReference type="EMBL" id="KPQ36137.1"/>
    </source>
</evidence>
<dbReference type="Gene3D" id="3.10.20.300">
    <property type="entry name" value="mk0293 like domain"/>
    <property type="match status" value="1"/>
</dbReference>
<keyword evidence="2" id="KW-0456">Lyase</keyword>
<proteinExistence type="inferred from homology"/>
<dbReference type="STRING" id="1666911.HLUCCA11_07955"/>
<dbReference type="InterPro" id="IPR002822">
    <property type="entry name" value="Ni_insertion"/>
</dbReference>
<evidence type="ECO:0000256" key="2">
    <source>
        <dbReference type="HAMAP-Rule" id="MF_01074"/>
    </source>
</evidence>
<reference evidence="4 5" key="1">
    <citation type="submission" date="2015-09" db="EMBL/GenBank/DDBJ databases">
        <title>Identification and resolution of microdiversity through metagenomic sequencing of parallel consortia.</title>
        <authorList>
            <person name="Nelson W.C."/>
            <person name="Romine M.F."/>
            <person name="Lindemann S.R."/>
        </authorList>
    </citation>
    <scope>NUCLEOTIDE SEQUENCE [LARGE SCALE GENOMIC DNA]</scope>
    <source>
        <strain evidence="4">Ana</strain>
    </source>
</reference>
<dbReference type="EMBL" id="LJZR01000008">
    <property type="protein sequence ID" value="KPQ36137.1"/>
    <property type="molecule type" value="Genomic_DNA"/>
</dbReference>
<accession>A0A0P7ZMA6</accession>
<dbReference type="Pfam" id="PF01969">
    <property type="entry name" value="Ni_insertion"/>
    <property type="match status" value="1"/>
</dbReference>
<feature type="compositionally biased region" description="Basic and acidic residues" evidence="3">
    <location>
        <begin position="105"/>
        <end position="131"/>
    </location>
</feature>
<evidence type="ECO:0000256" key="1">
    <source>
        <dbReference type="ARBA" id="ARBA00022596"/>
    </source>
</evidence>
<name>A0A0P7ZMA6_9CYAN</name>
<dbReference type="GO" id="GO:0016829">
    <property type="term" value="F:lyase activity"/>
    <property type="evidence" value="ECO:0007669"/>
    <property type="project" value="UniProtKB-UniRule"/>
</dbReference>
<keyword evidence="1 2" id="KW-0533">Nickel</keyword>
<dbReference type="AlphaFoldDB" id="A0A0P7ZMA6"/>
<protein>
    <recommendedName>
        <fullName evidence="2">Putative nickel insertion protein</fullName>
    </recommendedName>
</protein>
<dbReference type="PANTHER" id="PTHR36566">
    <property type="entry name" value="NICKEL INSERTION PROTEIN-RELATED"/>
    <property type="match status" value="1"/>
</dbReference>
<dbReference type="GO" id="GO:0016151">
    <property type="term" value="F:nickel cation binding"/>
    <property type="evidence" value="ECO:0007669"/>
    <property type="project" value="UniProtKB-UniRule"/>
</dbReference>
<dbReference type="NCBIfam" id="TIGR00299">
    <property type="entry name" value="nickel pincer cofactor biosynthesis protein LarC"/>
    <property type="match status" value="1"/>
</dbReference>
<dbReference type="Proteomes" id="UP000050465">
    <property type="component" value="Unassembled WGS sequence"/>
</dbReference>